<keyword evidence="6" id="KW-0808">Transferase</keyword>
<gene>
    <name evidence="18" type="ORF">GCM10008935_17640</name>
</gene>
<keyword evidence="19" id="KW-1185">Reference proteome</keyword>
<keyword evidence="12" id="KW-0961">Cell wall biogenesis/degradation</keyword>
<dbReference type="EMBL" id="BAAACZ010000013">
    <property type="protein sequence ID" value="GAA0462588.1"/>
    <property type="molecule type" value="Genomic_DNA"/>
</dbReference>
<keyword evidence="9" id="KW-0573">Peptidoglycan synthesis</keyword>
<organism evidence="18 19">
    <name type="scientific">Alkalibacillus silvisoli</name>
    <dbReference type="NCBI Taxonomy" id="392823"/>
    <lineage>
        <taxon>Bacteria</taxon>
        <taxon>Bacillati</taxon>
        <taxon>Bacillota</taxon>
        <taxon>Bacilli</taxon>
        <taxon>Bacillales</taxon>
        <taxon>Bacillaceae</taxon>
        <taxon>Alkalibacillus</taxon>
    </lineage>
</organism>
<evidence type="ECO:0000256" key="10">
    <source>
        <dbReference type="ARBA" id="ARBA00023136"/>
    </source>
</evidence>
<accession>A0ABN0ZXV4</accession>
<evidence type="ECO:0000256" key="2">
    <source>
        <dbReference type="ARBA" id="ARBA00022475"/>
    </source>
</evidence>
<dbReference type="NCBIfam" id="TIGR02074">
    <property type="entry name" value="PBP_1a_fam"/>
    <property type="match status" value="1"/>
</dbReference>
<evidence type="ECO:0000256" key="11">
    <source>
        <dbReference type="ARBA" id="ARBA00023268"/>
    </source>
</evidence>
<protein>
    <submittedName>
        <fullName evidence="18">Transglycosylase domain-containing protein</fullName>
    </submittedName>
</protein>
<keyword evidence="8" id="KW-0133">Cell shape</keyword>
<dbReference type="Proteomes" id="UP001500740">
    <property type="component" value="Unassembled WGS sequence"/>
</dbReference>
<keyword evidence="15" id="KW-0812">Transmembrane</keyword>
<comment type="caution">
    <text evidence="18">The sequence shown here is derived from an EMBL/GenBank/DDBJ whole genome shotgun (WGS) entry which is preliminary data.</text>
</comment>
<dbReference type="RefSeq" id="WP_343783212.1">
    <property type="nucleotide sequence ID" value="NZ_BAAACZ010000013.1"/>
</dbReference>
<keyword evidence="3" id="KW-0121">Carboxypeptidase</keyword>
<dbReference type="InterPro" id="IPR050396">
    <property type="entry name" value="Glycosyltr_51/Transpeptidase"/>
</dbReference>
<evidence type="ECO:0000313" key="18">
    <source>
        <dbReference type="EMBL" id="GAA0462588.1"/>
    </source>
</evidence>
<dbReference type="InterPro" id="IPR023346">
    <property type="entry name" value="Lysozyme-like_dom_sf"/>
</dbReference>
<dbReference type="Pfam" id="PF00905">
    <property type="entry name" value="Transpeptidase"/>
    <property type="match status" value="1"/>
</dbReference>
<keyword evidence="10 15" id="KW-0472">Membrane</keyword>
<keyword evidence="4" id="KW-0645">Protease</keyword>
<evidence type="ECO:0000256" key="6">
    <source>
        <dbReference type="ARBA" id="ARBA00022679"/>
    </source>
</evidence>
<dbReference type="PANTHER" id="PTHR32282:SF11">
    <property type="entry name" value="PENICILLIN-BINDING PROTEIN 1B"/>
    <property type="match status" value="1"/>
</dbReference>
<evidence type="ECO:0000256" key="3">
    <source>
        <dbReference type="ARBA" id="ARBA00022645"/>
    </source>
</evidence>
<dbReference type="InterPro" id="IPR012338">
    <property type="entry name" value="Beta-lactam/transpept-like"/>
</dbReference>
<dbReference type="InterPro" id="IPR001460">
    <property type="entry name" value="PCN-bd_Tpept"/>
</dbReference>
<evidence type="ECO:0000256" key="4">
    <source>
        <dbReference type="ARBA" id="ARBA00022670"/>
    </source>
</evidence>
<dbReference type="InterPro" id="IPR036950">
    <property type="entry name" value="PBP_transglycosylase"/>
</dbReference>
<comment type="subcellular location">
    <subcellularLocation>
        <location evidence="1">Cell membrane</location>
    </subcellularLocation>
</comment>
<comment type="catalytic activity">
    <reaction evidence="13">
        <text>Preferential cleavage: (Ac)2-L-Lys-D-Ala-|-D-Ala. Also transpeptidation of peptidyl-alanyl moieties that are N-acyl substituents of D-alanine.</text>
        <dbReference type="EC" id="3.4.16.4"/>
    </reaction>
</comment>
<dbReference type="SUPFAM" id="SSF53955">
    <property type="entry name" value="Lysozyme-like"/>
    <property type="match status" value="1"/>
</dbReference>
<evidence type="ECO:0000256" key="5">
    <source>
        <dbReference type="ARBA" id="ARBA00022676"/>
    </source>
</evidence>
<evidence type="ECO:0000256" key="9">
    <source>
        <dbReference type="ARBA" id="ARBA00022984"/>
    </source>
</evidence>
<evidence type="ECO:0000256" key="14">
    <source>
        <dbReference type="ARBA" id="ARBA00049902"/>
    </source>
</evidence>
<evidence type="ECO:0000259" key="16">
    <source>
        <dbReference type="Pfam" id="PF00905"/>
    </source>
</evidence>
<keyword evidence="11" id="KW-0511">Multifunctional enzyme</keyword>
<dbReference type="Gene3D" id="3.40.710.10">
    <property type="entry name" value="DD-peptidase/beta-lactamase superfamily"/>
    <property type="match status" value="1"/>
</dbReference>
<evidence type="ECO:0000256" key="8">
    <source>
        <dbReference type="ARBA" id="ARBA00022960"/>
    </source>
</evidence>
<feature type="transmembrane region" description="Helical" evidence="15">
    <location>
        <begin position="7"/>
        <end position="32"/>
    </location>
</feature>
<sequence>MRKLLRRLVILGFFSLVFLLSSIIVIFTYTLVQGPPSFEIDENTVIYDQHEDIVSVHHGVESRYSVPLDDISPHVVDAFVAAEDQHFFDHYGFDFKRIAGAAYHNLLTQQKSQGASTITQQFARNVFLTHSKTWERKIQEALISLRLEIFQSKDEILEGYLNTIYFGHGQYGIEAASQYYFDKPASDLSISESALLASIPRGPSMYSPIHAYDRAVERQQWILSRMRDLGKIVNSEYRQALEDPLQIATTVEAQQDIGDYYIDFAMNEAANILDVDRDRLEADGYNIYTTIDPEAQASLEENTNNRLPEHEDYQVGAVTIDHQTGKIVALQGGRNFQTSPFNRVVQSERMTGSTFKTFLYYAALVYGYTPSTTLESAPTSFTLEDGRPYDPTNYNDRYAERPVTLAQALAVSDNIYAVKTNMFMGPENLVEAAELFGIEGGLEPGLALALGTESVSVFDMAKAYSLLANNGWQIEPYVIEKIEDRNGDIVYQHEEESPERVLDENYSFILTHLLTGMFDDRLSGYLRVTGASISHSLDHEFAGKSGTTDHDAWMVGFSPNYTTAVWTGYDDNRDLETTIEQQAAKQIWGDFMSDLHEDLPVEAFSVPSGVTGVRVDPETGLLEGPGCEEQSRLMYYIQGTEPTESCDEI</sequence>
<dbReference type="Pfam" id="PF00912">
    <property type="entry name" value="Transgly"/>
    <property type="match status" value="1"/>
</dbReference>
<dbReference type="SUPFAM" id="SSF56601">
    <property type="entry name" value="beta-lactamase/transpeptidase-like"/>
    <property type="match status" value="1"/>
</dbReference>
<evidence type="ECO:0000256" key="12">
    <source>
        <dbReference type="ARBA" id="ARBA00023316"/>
    </source>
</evidence>
<feature type="domain" description="Penicillin-binding protein transpeptidase" evidence="16">
    <location>
        <begin position="316"/>
        <end position="588"/>
    </location>
</feature>
<keyword evidence="7" id="KW-0378">Hydrolase</keyword>
<dbReference type="InterPro" id="IPR001264">
    <property type="entry name" value="Glyco_trans_51"/>
</dbReference>
<evidence type="ECO:0000256" key="7">
    <source>
        <dbReference type="ARBA" id="ARBA00022801"/>
    </source>
</evidence>
<evidence type="ECO:0000259" key="17">
    <source>
        <dbReference type="Pfam" id="PF00912"/>
    </source>
</evidence>
<dbReference type="PANTHER" id="PTHR32282">
    <property type="entry name" value="BINDING PROTEIN TRANSPEPTIDASE, PUTATIVE-RELATED"/>
    <property type="match status" value="1"/>
</dbReference>
<evidence type="ECO:0000256" key="15">
    <source>
        <dbReference type="SAM" id="Phobius"/>
    </source>
</evidence>
<dbReference type="Gene3D" id="1.10.3810.10">
    <property type="entry name" value="Biosynthetic peptidoglycan transglycosylase-like"/>
    <property type="match status" value="1"/>
</dbReference>
<comment type="catalytic activity">
    <reaction evidence="14">
        <text>[GlcNAc-(1-&gt;4)-Mur2Ac(oyl-L-Ala-gamma-D-Glu-L-Lys-D-Ala-D-Ala)](n)-di-trans,octa-cis-undecaprenyl diphosphate + beta-D-GlcNAc-(1-&gt;4)-Mur2Ac(oyl-L-Ala-gamma-D-Glu-L-Lys-D-Ala-D-Ala)-di-trans,octa-cis-undecaprenyl diphosphate = [GlcNAc-(1-&gt;4)-Mur2Ac(oyl-L-Ala-gamma-D-Glu-L-Lys-D-Ala-D-Ala)](n+1)-di-trans,octa-cis-undecaprenyl diphosphate + di-trans,octa-cis-undecaprenyl diphosphate + H(+)</text>
        <dbReference type="Rhea" id="RHEA:23708"/>
        <dbReference type="Rhea" id="RHEA-COMP:9602"/>
        <dbReference type="Rhea" id="RHEA-COMP:9603"/>
        <dbReference type="ChEBI" id="CHEBI:15378"/>
        <dbReference type="ChEBI" id="CHEBI:58405"/>
        <dbReference type="ChEBI" id="CHEBI:60033"/>
        <dbReference type="ChEBI" id="CHEBI:78435"/>
        <dbReference type="EC" id="2.4.99.28"/>
    </reaction>
</comment>
<keyword evidence="15" id="KW-1133">Transmembrane helix</keyword>
<keyword evidence="2" id="KW-1003">Cell membrane</keyword>
<keyword evidence="5" id="KW-0328">Glycosyltransferase</keyword>
<proteinExistence type="predicted"/>
<evidence type="ECO:0000256" key="13">
    <source>
        <dbReference type="ARBA" id="ARBA00034000"/>
    </source>
</evidence>
<feature type="domain" description="Glycosyl transferase family 51" evidence="17">
    <location>
        <begin position="60"/>
        <end position="226"/>
    </location>
</feature>
<name>A0ABN0ZXV4_9BACI</name>
<evidence type="ECO:0000256" key="1">
    <source>
        <dbReference type="ARBA" id="ARBA00004236"/>
    </source>
</evidence>
<reference evidence="18 19" key="1">
    <citation type="journal article" date="2019" name="Int. J. Syst. Evol. Microbiol.">
        <title>The Global Catalogue of Microorganisms (GCM) 10K type strain sequencing project: providing services to taxonomists for standard genome sequencing and annotation.</title>
        <authorList>
            <consortium name="The Broad Institute Genomics Platform"/>
            <consortium name="The Broad Institute Genome Sequencing Center for Infectious Disease"/>
            <person name="Wu L."/>
            <person name="Ma J."/>
        </authorList>
    </citation>
    <scope>NUCLEOTIDE SEQUENCE [LARGE SCALE GENOMIC DNA]</scope>
    <source>
        <strain evidence="18 19">JCM 14193</strain>
    </source>
</reference>
<evidence type="ECO:0000313" key="19">
    <source>
        <dbReference type="Proteomes" id="UP001500740"/>
    </source>
</evidence>